<evidence type="ECO:0000256" key="4">
    <source>
        <dbReference type="ARBA" id="ARBA00022984"/>
    </source>
</evidence>
<dbReference type="Gene3D" id="3.40.630.30">
    <property type="match status" value="1"/>
</dbReference>
<dbReference type="InterPro" id="IPR050644">
    <property type="entry name" value="PG_Glycine_Bridge_Synth"/>
</dbReference>
<keyword evidence="3" id="KW-0133">Cell shape</keyword>
<keyword evidence="5" id="KW-0012">Acyltransferase</keyword>
<evidence type="ECO:0000313" key="9">
    <source>
        <dbReference type="Proteomes" id="UP000193778"/>
    </source>
</evidence>
<sequence length="348" mass="38571">MNMTSRPFSLHTVQPKDWPQLSAAFLDLTYEQSLTYARAAAARIGAEVSFVSVSDASEQPVAAACLRIKRVPGLGRGIIWIAAGPLIQHRTCPNPDTIRIRAILAALRTHAQKTGHILRLRLPASFLQDLPALNGLAEQEGFMPSDRSPPYRTVIVDCDQDEDTLMRALHGKWRNPLRNALKAKLTLECMPVADGCERFRALYDEVQAAKGFSPDIPPDFYYPLRGPDFTHDLLIARKDGTDVACMTIGRSGTRSVYLFGATPEIGRRLNAGHYLMWQAILHSRKLGIKHFDLGGIHPQTNPSVTRFKQRTGGVDVTAPGPYEFRPANISSPLIRAAEALHTHLKARR</sequence>
<comment type="similarity">
    <text evidence="1">Belongs to the FemABX family.</text>
</comment>
<dbReference type="AlphaFoldDB" id="A0A1X7AD77"/>
<dbReference type="Pfam" id="PF13480">
    <property type="entry name" value="Acetyltransf_6"/>
    <property type="match status" value="1"/>
</dbReference>
<dbReference type="GO" id="GO:0009252">
    <property type="term" value="P:peptidoglycan biosynthetic process"/>
    <property type="evidence" value="ECO:0007669"/>
    <property type="project" value="UniProtKB-KW"/>
</dbReference>
<evidence type="ECO:0000256" key="2">
    <source>
        <dbReference type="ARBA" id="ARBA00022679"/>
    </source>
</evidence>
<dbReference type="GO" id="GO:0071555">
    <property type="term" value="P:cell wall organization"/>
    <property type="evidence" value="ECO:0007669"/>
    <property type="project" value="UniProtKB-KW"/>
</dbReference>
<dbReference type="InterPro" id="IPR038740">
    <property type="entry name" value="BioF2-like_GNAT_dom"/>
</dbReference>
<dbReference type="SUPFAM" id="SSF55729">
    <property type="entry name" value="Acyl-CoA N-acyltransferases (Nat)"/>
    <property type="match status" value="2"/>
</dbReference>
<gene>
    <name evidence="8" type="ORF">RUM8411_04333</name>
</gene>
<evidence type="ECO:0000256" key="3">
    <source>
        <dbReference type="ARBA" id="ARBA00022960"/>
    </source>
</evidence>
<dbReference type="PANTHER" id="PTHR36174:SF1">
    <property type="entry name" value="LIPID II:GLYCINE GLYCYLTRANSFERASE"/>
    <property type="match status" value="1"/>
</dbReference>
<dbReference type="OrthoDB" id="341858at2"/>
<dbReference type="InterPro" id="IPR016181">
    <property type="entry name" value="Acyl_CoA_acyltransferase"/>
</dbReference>
<evidence type="ECO:0000256" key="6">
    <source>
        <dbReference type="ARBA" id="ARBA00023316"/>
    </source>
</evidence>
<feature type="domain" description="BioF2-like acetyltransferase" evidence="7">
    <location>
        <begin position="176"/>
        <end position="296"/>
    </location>
</feature>
<dbReference type="GO" id="GO:0008360">
    <property type="term" value="P:regulation of cell shape"/>
    <property type="evidence" value="ECO:0007669"/>
    <property type="project" value="UniProtKB-KW"/>
</dbReference>
<proteinExistence type="inferred from homology"/>
<keyword evidence="4" id="KW-0573">Peptidoglycan synthesis</keyword>
<reference evidence="9" key="1">
    <citation type="submission" date="2017-03" db="EMBL/GenBank/DDBJ databases">
        <authorList>
            <person name="Rodrigo-Torres L."/>
            <person name="Arahal R.D."/>
            <person name="Lucena T."/>
        </authorList>
    </citation>
    <scope>NUCLEOTIDE SEQUENCE [LARGE SCALE GENOMIC DNA]</scope>
    <source>
        <strain evidence="9">CECT 8411</strain>
    </source>
</reference>
<dbReference type="PROSITE" id="PS51191">
    <property type="entry name" value="FEMABX"/>
    <property type="match status" value="1"/>
</dbReference>
<dbReference type="PANTHER" id="PTHR36174">
    <property type="entry name" value="LIPID II:GLYCINE GLYCYLTRANSFERASE"/>
    <property type="match status" value="1"/>
</dbReference>
<evidence type="ECO:0000256" key="1">
    <source>
        <dbReference type="ARBA" id="ARBA00009943"/>
    </source>
</evidence>
<keyword evidence="2" id="KW-0808">Transferase</keyword>
<dbReference type="RefSeq" id="WP_085824769.1">
    <property type="nucleotide sequence ID" value="NZ_FWFP01000017.1"/>
</dbReference>
<evidence type="ECO:0000256" key="5">
    <source>
        <dbReference type="ARBA" id="ARBA00023315"/>
    </source>
</evidence>
<evidence type="ECO:0000313" key="8">
    <source>
        <dbReference type="EMBL" id="SLN76061.1"/>
    </source>
</evidence>
<dbReference type="InterPro" id="IPR003447">
    <property type="entry name" value="FEMABX"/>
</dbReference>
<accession>A0A1X7AD77</accession>
<organism evidence="8 9">
    <name type="scientific">Ruegeria meonggei</name>
    <dbReference type="NCBI Taxonomy" id="1446476"/>
    <lineage>
        <taxon>Bacteria</taxon>
        <taxon>Pseudomonadati</taxon>
        <taxon>Pseudomonadota</taxon>
        <taxon>Alphaproteobacteria</taxon>
        <taxon>Rhodobacterales</taxon>
        <taxon>Roseobacteraceae</taxon>
        <taxon>Ruegeria</taxon>
    </lineage>
</organism>
<name>A0A1X7AD77_9RHOB</name>
<dbReference type="GO" id="GO:0016755">
    <property type="term" value="F:aminoacyltransferase activity"/>
    <property type="evidence" value="ECO:0007669"/>
    <property type="project" value="InterPro"/>
</dbReference>
<keyword evidence="9" id="KW-1185">Reference proteome</keyword>
<evidence type="ECO:0000259" key="7">
    <source>
        <dbReference type="Pfam" id="PF13480"/>
    </source>
</evidence>
<keyword evidence="6" id="KW-0961">Cell wall biogenesis/degradation</keyword>
<dbReference type="EMBL" id="FWFP01000017">
    <property type="protein sequence ID" value="SLN76061.1"/>
    <property type="molecule type" value="Genomic_DNA"/>
</dbReference>
<protein>
    <submittedName>
        <fullName evidence="8">FemAB family protein</fullName>
    </submittedName>
</protein>
<dbReference type="Proteomes" id="UP000193778">
    <property type="component" value="Unassembled WGS sequence"/>
</dbReference>